<dbReference type="RefSeq" id="WP_307627061.1">
    <property type="nucleotide sequence ID" value="NZ_JAUSZS010000004.1"/>
</dbReference>
<gene>
    <name evidence="2" type="ORF">QFZ49_003160</name>
</gene>
<dbReference type="EMBL" id="JAUSZS010000004">
    <property type="protein sequence ID" value="MDQ0933220.1"/>
    <property type="molecule type" value="Genomic_DNA"/>
</dbReference>
<reference evidence="2 3" key="1">
    <citation type="submission" date="2023-07" db="EMBL/GenBank/DDBJ databases">
        <title>Comparative genomics of wheat-associated soil bacteria to identify genetic determinants of phenazine resistance.</title>
        <authorList>
            <person name="Mouncey N."/>
        </authorList>
    </citation>
    <scope>NUCLEOTIDE SEQUENCE [LARGE SCALE GENOMIC DNA]</scope>
    <source>
        <strain evidence="2 3">W2I16</strain>
    </source>
</reference>
<keyword evidence="1" id="KW-0472">Membrane</keyword>
<evidence type="ECO:0000313" key="2">
    <source>
        <dbReference type="EMBL" id="MDQ0933220.1"/>
    </source>
</evidence>
<feature type="transmembrane region" description="Helical" evidence="1">
    <location>
        <begin position="47"/>
        <end position="68"/>
    </location>
</feature>
<keyword evidence="1" id="KW-1133">Transmembrane helix</keyword>
<name>A0ABU0RMK9_9ACTN</name>
<evidence type="ECO:0008006" key="4">
    <source>
        <dbReference type="Google" id="ProtNLM"/>
    </source>
</evidence>
<protein>
    <recommendedName>
        <fullName evidence="4">Mercuric ion transport protein</fullName>
    </recommendedName>
</protein>
<sequence>MPAPAADPAPRRTPKALASLAGLACLACCLLPALIAAGVVGAGACAVVGWLPAAALALAALAAGSWWFGRSRAACGCRQTAADQGGCGCKAPTDPVQITTTGRL</sequence>
<keyword evidence="1" id="KW-0812">Transmembrane</keyword>
<accession>A0ABU0RMK9</accession>
<keyword evidence="3" id="KW-1185">Reference proteome</keyword>
<evidence type="ECO:0000256" key="1">
    <source>
        <dbReference type="SAM" id="Phobius"/>
    </source>
</evidence>
<organism evidence="2 3">
    <name type="scientific">Streptomyces turgidiscabies</name>
    <dbReference type="NCBI Taxonomy" id="85558"/>
    <lineage>
        <taxon>Bacteria</taxon>
        <taxon>Bacillati</taxon>
        <taxon>Actinomycetota</taxon>
        <taxon>Actinomycetes</taxon>
        <taxon>Kitasatosporales</taxon>
        <taxon>Streptomycetaceae</taxon>
        <taxon>Streptomyces</taxon>
    </lineage>
</organism>
<proteinExistence type="predicted"/>
<dbReference type="Proteomes" id="UP001223072">
    <property type="component" value="Unassembled WGS sequence"/>
</dbReference>
<comment type="caution">
    <text evidence="2">The sequence shown here is derived from an EMBL/GenBank/DDBJ whole genome shotgun (WGS) entry which is preliminary data.</text>
</comment>
<evidence type="ECO:0000313" key="3">
    <source>
        <dbReference type="Proteomes" id="UP001223072"/>
    </source>
</evidence>